<proteinExistence type="predicted"/>
<accession>A0A6J5KJ26</accession>
<organism evidence="1">
    <name type="scientific">uncultured Caudovirales phage</name>
    <dbReference type="NCBI Taxonomy" id="2100421"/>
    <lineage>
        <taxon>Viruses</taxon>
        <taxon>Duplodnaviria</taxon>
        <taxon>Heunggongvirae</taxon>
        <taxon>Uroviricota</taxon>
        <taxon>Caudoviricetes</taxon>
        <taxon>Peduoviridae</taxon>
        <taxon>Maltschvirus</taxon>
        <taxon>Maltschvirus maltsch</taxon>
    </lineage>
</organism>
<gene>
    <name evidence="1" type="ORF">UFOVP2_15</name>
</gene>
<name>A0A6J5KJ26_9CAUD</name>
<sequence length="70" mass="7585">MNCGKCHHFNAFSADRPEGSCIAHPPVASILMVPMEGGGFRPENFTAFPTLTAEQSCGEWTKGYPKLILS</sequence>
<dbReference type="EMBL" id="LR796138">
    <property type="protein sequence ID" value="CAB4120837.1"/>
    <property type="molecule type" value="Genomic_DNA"/>
</dbReference>
<reference evidence="1" key="1">
    <citation type="submission" date="2020-04" db="EMBL/GenBank/DDBJ databases">
        <authorList>
            <person name="Chiriac C."/>
            <person name="Salcher M."/>
            <person name="Ghai R."/>
            <person name="Kavagutti S V."/>
        </authorList>
    </citation>
    <scope>NUCLEOTIDE SEQUENCE</scope>
</reference>
<protein>
    <submittedName>
        <fullName evidence="1">Uncharacterized protein</fullName>
    </submittedName>
</protein>
<evidence type="ECO:0000313" key="1">
    <source>
        <dbReference type="EMBL" id="CAB4120837.1"/>
    </source>
</evidence>